<dbReference type="InterPro" id="IPR018062">
    <property type="entry name" value="HTH_AraC-typ_CS"/>
</dbReference>
<keyword evidence="2 7" id="KW-0238">DNA-binding</keyword>
<comment type="caution">
    <text evidence="7">The sequence shown here is derived from an EMBL/GenBank/DDBJ whole genome shotgun (WGS) entry which is preliminary data.</text>
</comment>
<keyword evidence="8" id="KW-1185">Reference proteome</keyword>
<evidence type="ECO:0000259" key="6">
    <source>
        <dbReference type="PROSITE" id="PS01124"/>
    </source>
</evidence>
<evidence type="ECO:0000256" key="3">
    <source>
        <dbReference type="ARBA" id="ARBA00023159"/>
    </source>
</evidence>
<dbReference type="InterPro" id="IPR050204">
    <property type="entry name" value="AraC_XylS_family_regulators"/>
</dbReference>
<dbReference type="GO" id="GO:0003700">
    <property type="term" value="F:DNA-binding transcription factor activity"/>
    <property type="evidence" value="ECO:0007669"/>
    <property type="project" value="InterPro"/>
</dbReference>
<dbReference type="PRINTS" id="PR00032">
    <property type="entry name" value="HTHARAC"/>
</dbReference>
<reference evidence="7 8" key="1">
    <citation type="submission" date="2018-08" db="EMBL/GenBank/DDBJ databases">
        <title>Sequencing the genomes of 1000 actinobacteria strains.</title>
        <authorList>
            <person name="Klenk H.-P."/>
        </authorList>
    </citation>
    <scope>NUCLEOTIDE SEQUENCE [LARGE SCALE GENOMIC DNA]</scope>
    <source>
        <strain evidence="7 8">DSM 44099</strain>
    </source>
</reference>
<protein>
    <submittedName>
        <fullName evidence="7">AraC-like DNA-binding protein</fullName>
    </submittedName>
</protein>
<dbReference type="Proteomes" id="UP000256913">
    <property type="component" value="Unassembled WGS sequence"/>
</dbReference>
<dbReference type="SMART" id="SM00342">
    <property type="entry name" value="HTH_ARAC"/>
    <property type="match status" value="1"/>
</dbReference>
<dbReference type="InterPro" id="IPR003313">
    <property type="entry name" value="AraC-bd"/>
</dbReference>
<dbReference type="PROSITE" id="PS01124">
    <property type="entry name" value="HTH_ARAC_FAMILY_2"/>
    <property type="match status" value="1"/>
</dbReference>
<dbReference type="InterPro" id="IPR014710">
    <property type="entry name" value="RmlC-like_jellyroll"/>
</dbReference>
<feature type="region of interest" description="Disordered" evidence="5">
    <location>
        <begin position="279"/>
        <end position="302"/>
    </location>
</feature>
<dbReference type="PROSITE" id="PS00041">
    <property type="entry name" value="HTH_ARAC_FAMILY_1"/>
    <property type="match status" value="1"/>
</dbReference>
<dbReference type="Pfam" id="PF12833">
    <property type="entry name" value="HTH_18"/>
    <property type="match status" value="1"/>
</dbReference>
<dbReference type="InterPro" id="IPR020449">
    <property type="entry name" value="Tscrpt_reg_AraC-type_HTH"/>
</dbReference>
<sequence length="302" mass="33344">MSGVAVFRPTGVTAGFHADVRTDPDDGTGLVHAGEQWTPARFRIAPHTHPVWEFYLQMHGESTWQAGGELFALRPGHLLGVGPGVPHHMRDESSRHNHFCFAAVDLSPALVRHPDLAADWRGQPPAVHRAGSDALAETFRQIGRELTAVRRHGTTGLLLAVDRLVLEVSRQLRDTHPVPTLASHPAVAAAKNLLDRDSARRWTLDELSRAIGLAPGYLARLFAQEVGMTPHRYLNERRVVQARHLLASGDLPVTSIAFEVGFGSSQHFARVFRQLTGRTPREHRRAARPRVQDQALASRNGK</sequence>
<dbReference type="GO" id="GO:0043565">
    <property type="term" value="F:sequence-specific DNA binding"/>
    <property type="evidence" value="ECO:0007669"/>
    <property type="project" value="InterPro"/>
</dbReference>
<evidence type="ECO:0000256" key="5">
    <source>
        <dbReference type="SAM" id="MobiDB-lite"/>
    </source>
</evidence>
<gene>
    <name evidence="7" type="ORF">DFJ67_6077</name>
</gene>
<evidence type="ECO:0000256" key="2">
    <source>
        <dbReference type="ARBA" id="ARBA00023125"/>
    </source>
</evidence>
<keyword evidence="1" id="KW-0805">Transcription regulation</keyword>
<dbReference type="AlphaFoldDB" id="A0A3E0A1B0"/>
<dbReference type="OrthoDB" id="186135at2"/>
<dbReference type="InterPro" id="IPR037923">
    <property type="entry name" value="HTH-like"/>
</dbReference>
<dbReference type="SUPFAM" id="SSF51215">
    <property type="entry name" value="Regulatory protein AraC"/>
    <property type="match status" value="1"/>
</dbReference>
<dbReference type="PANTHER" id="PTHR46796">
    <property type="entry name" value="HTH-TYPE TRANSCRIPTIONAL ACTIVATOR RHAS-RELATED"/>
    <property type="match status" value="1"/>
</dbReference>
<dbReference type="Pfam" id="PF02311">
    <property type="entry name" value="AraC_binding"/>
    <property type="match status" value="1"/>
</dbReference>
<accession>A0A3E0A1B0</accession>
<keyword evidence="4" id="KW-0804">Transcription</keyword>
<evidence type="ECO:0000256" key="1">
    <source>
        <dbReference type="ARBA" id="ARBA00023015"/>
    </source>
</evidence>
<keyword evidence="3" id="KW-0010">Activator</keyword>
<dbReference type="Gene3D" id="2.60.120.10">
    <property type="entry name" value="Jelly Rolls"/>
    <property type="match status" value="1"/>
</dbReference>
<dbReference type="Gene3D" id="1.10.10.60">
    <property type="entry name" value="Homeodomain-like"/>
    <property type="match status" value="2"/>
</dbReference>
<evidence type="ECO:0000313" key="8">
    <source>
        <dbReference type="Proteomes" id="UP000256913"/>
    </source>
</evidence>
<organism evidence="7 8">
    <name type="scientific">Asanoa ferruginea</name>
    <dbReference type="NCBI Taxonomy" id="53367"/>
    <lineage>
        <taxon>Bacteria</taxon>
        <taxon>Bacillati</taxon>
        <taxon>Actinomycetota</taxon>
        <taxon>Actinomycetes</taxon>
        <taxon>Micromonosporales</taxon>
        <taxon>Micromonosporaceae</taxon>
        <taxon>Asanoa</taxon>
    </lineage>
</organism>
<proteinExistence type="predicted"/>
<evidence type="ECO:0000313" key="7">
    <source>
        <dbReference type="EMBL" id="REG00031.1"/>
    </source>
</evidence>
<dbReference type="InterPro" id="IPR009057">
    <property type="entry name" value="Homeodomain-like_sf"/>
</dbReference>
<feature type="domain" description="HTH araC/xylS-type" evidence="6">
    <location>
        <begin position="188"/>
        <end position="286"/>
    </location>
</feature>
<evidence type="ECO:0000256" key="4">
    <source>
        <dbReference type="ARBA" id="ARBA00023163"/>
    </source>
</evidence>
<dbReference type="RefSeq" id="WP_116071271.1">
    <property type="nucleotide sequence ID" value="NZ_BONB01000133.1"/>
</dbReference>
<dbReference type="InterPro" id="IPR018060">
    <property type="entry name" value="HTH_AraC"/>
</dbReference>
<dbReference type="SUPFAM" id="SSF46689">
    <property type="entry name" value="Homeodomain-like"/>
    <property type="match status" value="2"/>
</dbReference>
<dbReference type="EMBL" id="QUMQ01000001">
    <property type="protein sequence ID" value="REG00031.1"/>
    <property type="molecule type" value="Genomic_DNA"/>
</dbReference>
<name>A0A3E0A1B0_9ACTN</name>